<dbReference type="InterPro" id="IPR007594">
    <property type="entry name" value="RFT1"/>
</dbReference>
<comment type="pathway">
    <text evidence="2">Protein modification; protein glycosylation.</text>
</comment>
<dbReference type="PANTHER" id="PTHR13117:SF5">
    <property type="entry name" value="PROTEIN RFT1 HOMOLOG"/>
    <property type="match status" value="1"/>
</dbReference>
<keyword evidence="5 10" id="KW-0256">Endoplasmic reticulum</keyword>
<evidence type="ECO:0000256" key="6">
    <source>
        <dbReference type="ARBA" id="ARBA00022989"/>
    </source>
</evidence>
<organism evidence="11 12">
    <name type="scientific">Mucor lusitanicus CBS 277.49</name>
    <dbReference type="NCBI Taxonomy" id="747725"/>
    <lineage>
        <taxon>Eukaryota</taxon>
        <taxon>Fungi</taxon>
        <taxon>Fungi incertae sedis</taxon>
        <taxon>Mucoromycota</taxon>
        <taxon>Mucoromycotina</taxon>
        <taxon>Mucoromycetes</taxon>
        <taxon>Mucorales</taxon>
        <taxon>Mucorineae</taxon>
        <taxon>Mucoraceae</taxon>
        <taxon>Mucor</taxon>
    </lineage>
</organism>
<evidence type="ECO:0000313" key="11">
    <source>
        <dbReference type="EMBL" id="OAD07097.1"/>
    </source>
</evidence>
<feature type="transmembrane region" description="Helical" evidence="10">
    <location>
        <begin position="507"/>
        <end position="524"/>
    </location>
</feature>
<evidence type="ECO:0000256" key="1">
    <source>
        <dbReference type="ARBA" id="ARBA00004477"/>
    </source>
</evidence>
<evidence type="ECO:0000256" key="7">
    <source>
        <dbReference type="ARBA" id="ARBA00023136"/>
    </source>
</evidence>
<proteinExistence type="inferred from homology"/>
<feature type="transmembrane region" description="Helical" evidence="10">
    <location>
        <begin position="332"/>
        <end position="356"/>
    </location>
</feature>
<dbReference type="GO" id="GO:0034203">
    <property type="term" value="P:glycolipid translocation"/>
    <property type="evidence" value="ECO:0007669"/>
    <property type="project" value="TreeGrafter"/>
</dbReference>
<dbReference type="GO" id="GO:0006488">
    <property type="term" value="P:dolichol-linked oligosaccharide biosynthetic process"/>
    <property type="evidence" value="ECO:0007669"/>
    <property type="project" value="InterPro"/>
</dbReference>
<evidence type="ECO:0000256" key="10">
    <source>
        <dbReference type="RuleBase" id="RU365067"/>
    </source>
</evidence>
<dbReference type="GO" id="GO:0005789">
    <property type="term" value="C:endoplasmic reticulum membrane"/>
    <property type="evidence" value="ECO:0007669"/>
    <property type="project" value="UniProtKB-SubCell"/>
</dbReference>
<dbReference type="OrthoDB" id="9979195at2759"/>
<evidence type="ECO:0000256" key="5">
    <source>
        <dbReference type="ARBA" id="ARBA00022824"/>
    </source>
</evidence>
<keyword evidence="7 10" id="KW-0472">Membrane</keyword>
<keyword evidence="4 10" id="KW-0812">Transmembrane</keyword>
<comment type="subcellular location">
    <subcellularLocation>
        <location evidence="1 10">Endoplasmic reticulum membrane</location>
        <topology evidence="1 10">Multi-pass membrane protein</topology>
    </subcellularLocation>
</comment>
<dbReference type="Pfam" id="PF04506">
    <property type="entry name" value="Rft-1"/>
    <property type="match status" value="1"/>
</dbReference>
<feature type="transmembrane region" description="Helical" evidence="10">
    <location>
        <begin position="193"/>
        <end position="217"/>
    </location>
</feature>
<keyword evidence="6 10" id="KW-1133">Transmembrane helix</keyword>
<accession>A0A162ZPT9</accession>
<sequence length="525" mass="58923">MDKKQAESAAATTPKDENLLAATAKGASYLILLQFLSRMLTFSLNQIVLRYISKETFGIASVNLELLSSTILFISREGFRSALIRSSKNQQSILNLAYIPTLFGLVTTLITCAYYLSTISEEQSLQFPYYRLAVMLYGAASFLELVVEPLFVLALNQLYFQLRVTVEGVAVILRCLITFGLTLYFAGNEKLSILAFAIAQFVFGLTMMLGYLGFFIYKEKSIQKLLPQKITDVEKKSSYWFDKTLLNLGITMTKQSFLKHVLTEGDKMLISVLSSMQDRGIYAFVVNYGSLIVRILFQPLEETGRTFFSKLLLSADETTDEKKKQASEQTAANVLLILIKFHVLLGLIFICFATNYTSTLIDLLVGKKWSVGEGDAPGVLAMYCIYIPFMGINGITEGFVQAVASKKDLTRLSYFMVLFSVCFMTSGFVFMHLFKLGATGLILANMVNLAIRISYSWHFIRKYFGKHVTLSVRQWSPHVATLASFVLAWFVTHWSKNSIGWYTLKEKGLHIAVGGVCFILVSVVM</sequence>
<comment type="similarity">
    <text evidence="3 10">Belongs to the RFT1 family.</text>
</comment>
<feature type="transmembrane region" description="Helical" evidence="10">
    <location>
        <begin position="436"/>
        <end position="455"/>
    </location>
</feature>
<evidence type="ECO:0000256" key="8">
    <source>
        <dbReference type="ARBA" id="ARBA00044793"/>
    </source>
</evidence>
<evidence type="ECO:0000313" key="12">
    <source>
        <dbReference type="Proteomes" id="UP000077051"/>
    </source>
</evidence>
<name>A0A162ZPT9_MUCCL</name>
<comment type="caution">
    <text evidence="11">The sequence shown here is derived from an EMBL/GenBank/DDBJ whole genome shotgun (WGS) entry which is preliminary data.</text>
</comment>
<dbReference type="VEuPathDB" id="FungiDB:MUCCIDRAFT_138695"/>
<feature type="transmembrane region" description="Helical" evidence="10">
    <location>
        <begin position="475"/>
        <end position="495"/>
    </location>
</feature>
<protein>
    <recommendedName>
        <fullName evidence="8 10">Man(5)GlcNAc(2)-PP-dolichol translocation protein RFT1</fullName>
    </recommendedName>
</protein>
<keyword evidence="12" id="KW-1185">Reference proteome</keyword>
<keyword evidence="10" id="KW-0813">Transport</keyword>
<dbReference type="PANTHER" id="PTHR13117">
    <property type="entry name" value="ENDOPLASMIC RETICULUM MULTISPAN TRANSMEMBRANE PROTEIN-RELATED"/>
    <property type="match status" value="1"/>
</dbReference>
<evidence type="ECO:0000256" key="4">
    <source>
        <dbReference type="ARBA" id="ARBA00022692"/>
    </source>
</evidence>
<evidence type="ECO:0000256" key="9">
    <source>
        <dbReference type="ARBA" id="ARBA00045912"/>
    </source>
</evidence>
<feature type="transmembrane region" description="Helical" evidence="10">
    <location>
        <begin position="376"/>
        <end position="400"/>
    </location>
</feature>
<feature type="transmembrane region" description="Helical" evidence="10">
    <location>
        <begin position="20"/>
        <end position="37"/>
    </location>
</feature>
<evidence type="ECO:0000256" key="3">
    <source>
        <dbReference type="ARBA" id="ARBA00010288"/>
    </source>
</evidence>
<dbReference type="Proteomes" id="UP000077051">
    <property type="component" value="Unassembled WGS sequence"/>
</dbReference>
<evidence type="ECO:0000256" key="2">
    <source>
        <dbReference type="ARBA" id="ARBA00004922"/>
    </source>
</evidence>
<comment type="function">
    <text evidence="9 10">Intramembrane glycolipid transporter that operates in the biosynthetic pathway of dolichol-linked oligosaccharides, the glycan precursors employed in protein asparagine (N)-glycosylation. The sequential addition of sugars to dolichol pyrophosphate produces dolichol-linked oligosaccharides containing fourteen sugars, including two GlcNAcs, nine mannoses and three glucoses. Once assembled, the oligosaccharide is transferred from the lipid to nascent proteins by oligosaccharyltransferases. The assembly of dolichol-linked oligosaccharides begins on the cytosolic side of the endoplasmic reticulum membrane and finishes in its lumen. RFT1 could mediate the translocation of the cytosolically oriented intermediate DolPP-GlcNAc2Man5, produced by ALG11, into the ER lumen where dolichol-linked oligosaccharides assembly continues. However, the intramembrane lipid transporter activity could not be confirmed in vitro.</text>
</comment>
<feature type="transmembrane region" description="Helical" evidence="10">
    <location>
        <begin position="96"/>
        <end position="117"/>
    </location>
</feature>
<gene>
    <name evidence="11" type="ORF">MUCCIDRAFT_138695</name>
</gene>
<dbReference type="AlphaFoldDB" id="A0A162ZPT9"/>
<feature type="transmembrane region" description="Helical" evidence="10">
    <location>
        <begin position="168"/>
        <end position="187"/>
    </location>
</feature>
<dbReference type="EMBL" id="AMYB01000002">
    <property type="protein sequence ID" value="OAD07097.1"/>
    <property type="molecule type" value="Genomic_DNA"/>
</dbReference>
<feature type="transmembrane region" description="Helical" evidence="10">
    <location>
        <begin position="129"/>
        <end position="156"/>
    </location>
</feature>
<feature type="transmembrane region" description="Helical" evidence="10">
    <location>
        <begin position="412"/>
        <end position="430"/>
    </location>
</feature>
<reference evidence="11 12" key="1">
    <citation type="submission" date="2015-06" db="EMBL/GenBank/DDBJ databases">
        <title>Expansion of signal transduction pathways in fungi by whole-genome duplication.</title>
        <authorList>
            <consortium name="DOE Joint Genome Institute"/>
            <person name="Corrochano L.M."/>
            <person name="Kuo A."/>
            <person name="Marcet-Houben M."/>
            <person name="Polaino S."/>
            <person name="Salamov A."/>
            <person name="Villalobos J.M."/>
            <person name="Alvarez M.I."/>
            <person name="Avalos J."/>
            <person name="Benito E.P."/>
            <person name="Benoit I."/>
            <person name="Burger G."/>
            <person name="Camino L.P."/>
            <person name="Canovas D."/>
            <person name="Cerda-Olmedo E."/>
            <person name="Cheng J.-F."/>
            <person name="Dominguez A."/>
            <person name="Elias M."/>
            <person name="Eslava A.P."/>
            <person name="Glaser F."/>
            <person name="Grimwood J."/>
            <person name="Gutierrez G."/>
            <person name="Heitman J."/>
            <person name="Henrissat B."/>
            <person name="Iturriaga E.A."/>
            <person name="Lang B.F."/>
            <person name="Lavin J.L."/>
            <person name="Lee S."/>
            <person name="Li W."/>
            <person name="Lindquist E."/>
            <person name="Lopez-Garcia S."/>
            <person name="Luque E.M."/>
            <person name="Marcos A.T."/>
            <person name="Martin J."/>
            <person name="Mccluskey K."/>
            <person name="Medina H.R."/>
            <person name="Miralles-Duran A."/>
            <person name="Miyazaki A."/>
            <person name="Munoz-Torres E."/>
            <person name="Oguiza J.A."/>
            <person name="Ohm R."/>
            <person name="Olmedo M."/>
            <person name="Orejas M."/>
            <person name="Ortiz-Castellanos L."/>
            <person name="Pisabarro A.G."/>
            <person name="Rodriguez-Romero J."/>
            <person name="Ruiz-Herrera J."/>
            <person name="Ruiz-Vazquez R."/>
            <person name="Sanz C."/>
            <person name="Schackwitz W."/>
            <person name="Schmutz J."/>
            <person name="Shahriari M."/>
            <person name="Shelest E."/>
            <person name="Silva-Franco F."/>
            <person name="Soanes D."/>
            <person name="Syed K."/>
            <person name="Tagua V.G."/>
            <person name="Talbot N.J."/>
            <person name="Thon M."/>
            <person name="De Vries R.P."/>
            <person name="Wiebenga A."/>
            <person name="Yadav J.S."/>
            <person name="Braun E.L."/>
            <person name="Baker S."/>
            <person name="Garre V."/>
            <person name="Horwitz B."/>
            <person name="Torres-Martinez S."/>
            <person name="Idnurm A."/>
            <person name="Herrera-Estrella A."/>
            <person name="Gabaldon T."/>
            <person name="Grigoriev I.V."/>
        </authorList>
    </citation>
    <scope>NUCLEOTIDE SEQUENCE [LARGE SCALE GENOMIC DNA]</scope>
    <source>
        <strain evidence="11 12">CBS 277.49</strain>
    </source>
</reference>
<dbReference type="STRING" id="747725.A0A162ZPT9"/>
<feature type="transmembrane region" description="Helical" evidence="10">
    <location>
        <begin position="57"/>
        <end position="75"/>
    </location>
</feature>